<feature type="domain" description="CUB" evidence="5">
    <location>
        <begin position="68"/>
        <end position="176"/>
    </location>
</feature>
<keyword evidence="2 3" id="KW-1015">Disulfide bond</keyword>
<evidence type="ECO:0000256" key="4">
    <source>
        <dbReference type="SAM" id="MobiDB-lite"/>
    </source>
</evidence>
<dbReference type="EMBL" id="CAUEEQ010011958">
    <property type="protein sequence ID" value="CAJ0935944.1"/>
    <property type="molecule type" value="Genomic_DNA"/>
</dbReference>
<reference evidence="7" key="1">
    <citation type="submission" date="2023-07" db="EMBL/GenBank/DDBJ databases">
        <authorList>
            <person name="Stuckert A."/>
        </authorList>
    </citation>
    <scope>NUCLEOTIDE SEQUENCE</scope>
</reference>
<keyword evidence="1" id="KW-0677">Repeat</keyword>
<dbReference type="InterPro" id="IPR001759">
    <property type="entry name" value="PTX_dom"/>
</dbReference>
<evidence type="ECO:0008006" key="9">
    <source>
        <dbReference type="Google" id="ProtNLM"/>
    </source>
</evidence>
<dbReference type="PROSITE" id="PS51828">
    <property type="entry name" value="PTX_2"/>
    <property type="match status" value="1"/>
</dbReference>
<dbReference type="Pfam" id="PF00354">
    <property type="entry name" value="Pentaxin"/>
    <property type="match status" value="1"/>
</dbReference>
<comment type="caution">
    <text evidence="7">The sequence shown here is derived from an EMBL/GenBank/DDBJ whole genome shotgun (WGS) entry which is preliminary data.</text>
</comment>
<dbReference type="Pfam" id="PF00431">
    <property type="entry name" value="CUB"/>
    <property type="match status" value="1"/>
</dbReference>
<dbReference type="CDD" id="cd00041">
    <property type="entry name" value="CUB"/>
    <property type="match status" value="1"/>
</dbReference>
<comment type="caution">
    <text evidence="3">Lacks conserved residue(s) required for the propagation of feature annotation.</text>
</comment>
<evidence type="ECO:0000256" key="3">
    <source>
        <dbReference type="PROSITE-ProRule" id="PRU00059"/>
    </source>
</evidence>
<evidence type="ECO:0000259" key="6">
    <source>
        <dbReference type="PROSITE" id="PS51828"/>
    </source>
</evidence>
<dbReference type="InterPro" id="IPR013320">
    <property type="entry name" value="ConA-like_dom_sf"/>
</dbReference>
<protein>
    <recommendedName>
        <fullName evidence="9">CUB domain-containing protein</fullName>
    </recommendedName>
</protein>
<dbReference type="SUPFAM" id="SSF49854">
    <property type="entry name" value="Spermadhesin, CUB domain"/>
    <property type="match status" value="1"/>
</dbReference>
<dbReference type="PROSITE" id="PS01180">
    <property type="entry name" value="CUB"/>
    <property type="match status" value="1"/>
</dbReference>
<dbReference type="InterPro" id="IPR000859">
    <property type="entry name" value="CUB_dom"/>
</dbReference>
<sequence>MVKSAGPKERRLLERRYEWRLQHQMQGTALISSAVSCTLRVVPSRHTGGTRVPHVCHTDGLLLGCANCKLELTAPSGSFNSPCYPEMYPNSQDCRWIIRAPIGFIIQVTFVDFEVEEAQNCMYDSLSINNGETISRFCGITAKGLSFNSTRDVMIITFVSDFSIQKKGFSITYNIVAVSLQNQKVTIPQNQSSGLVSLSSKVSVPLLKQLTICFEATKTNNSIENWKAFSYHTSNKDHLSFGKEAYGHVFTVSDIPCILDPALLLDGSKDFFTESFQQLCVIWNSSSDYVFVSTKNSYQAVSCPDAKDLSIPGNGNLTLGSYSSGIEPLHGDIYNFRLWDFAMDSGTLANLSCEVKGNVINWENDLWNIPSWARKAESNLSCVGHDLARRPIQSCHITRAADNQPPMKRCHITSMLSRNQSGGNEGTAKVSPEVPHPYPPRQQEKKLSLDVVETL</sequence>
<dbReference type="InterPro" id="IPR035914">
    <property type="entry name" value="Sperma_CUB_dom_sf"/>
</dbReference>
<evidence type="ECO:0000256" key="1">
    <source>
        <dbReference type="ARBA" id="ARBA00022737"/>
    </source>
</evidence>
<dbReference type="PANTHER" id="PTHR24251">
    <property type="entry name" value="OVOCHYMASE-RELATED"/>
    <property type="match status" value="1"/>
</dbReference>
<proteinExistence type="predicted"/>
<feature type="domain" description="Pentraxin (PTX)" evidence="6">
    <location>
        <begin position="181"/>
        <end position="382"/>
    </location>
</feature>
<accession>A0ABN9L8R3</accession>
<evidence type="ECO:0000256" key="2">
    <source>
        <dbReference type="ARBA" id="ARBA00023157"/>
    </source>
</evidence>
<keyword evidence="8" id="KW-1185">Reference proteome</keyword>
<dbReference type="PANTHER" id="PTHR24251:SF41">
    <property type="entry name" value="DELETED IN MALIGNANT BRAIN TUMORS 1 PROTEIN-LIKE"/>
    <property type="match status" value="1"/>
</dbReference>
<organism evidence="7 8">
    <name type="scientific">Ranitomeya imitator</name>
    <name type="common">mimic poison frog</name>
    <dbReference type="NCBI Taxonomy" id="111125"/>
    <lineage>
        <taxon>Eukaryota</taxon>
        <taxon>Metazoa</taxon>
        <taxon>Chordata</taxon>
        <taxon>Craniata</taxon>
        <taxon>Vertebrata</taxon>
        <taxon>Euteleostomi</taxon>
        <taxon>Amphibia</taxon>
        <taxon>Batrachia</taxon>
        <taxon>Anura</taxon>
        <taxon>Neobatrachia</taxon>
        <taxon>Hyloidea</taxon>
        <taxon>Dendrobatidae</taxon>
        <taxon>Dendrobatinae</taxon>
        <taxon>Ranitomeya</taxon>
    </lineage>
</organism>
<evidence type="ECO:0000313" key="8">
    <source>
        <dbReference type="Proteomes" id="UP001176940"/>
    </source>
</evidence>
<dbReference type="Gene3D" id="2.60.120.200">
    <property type="match status" value="1"/>
</dbReference>
<dbReference type="Proteomes" id="UP001176940">
    <property type="component" value="Unassembled WGS sequence"/>
</dbReference>
<dbReference type="Gene3D" id="2.60.120.290">
    <property type="entry name" value="Spermadhesin, CUB domain"/>
    <property type="match status" value="1"/>
</dbReference>
<evidence type="ECO:0000313" key="7">
    <source>
        <dbReference type="EMBL" id="CAJ0935944.1"/>
    </source>
</evidence>
<gene>
    <name evidence="7" type="ORF">RIMI_LOCUS6586691</name>
</gene>
<dbReference type="SMART" id="SM00042">
    <property type="entry name" value="CUB"/>
    <property type="match status" value="1"/>
</dbReference>
<name>A0ABN9L8R3_9NEOB</name>
<evidence type="ECO:0000259" key="5">
    <source>
        <dbReference type="PROSITE" id="PS01180"/>
    </source>
</evidence>
<feature type="region of interest" description="Disordered" evidence="4">
    <location>
        <begin position="417"/>
        <end position="455"/>
    </location>
</feature>
<dbReference type="SUPFAM" id="SSF49899">
    <property type="entry name" value="Concanavalin A-like lectins/glucanases"/>
    <property type="match status" value="1"/>
</dbReference>
<feature type="disulfide bond" evidence="3">
    <location>
        <begin position="121"/>
        <end position="138"/>
    </location>
</feature>